<dbReference type="InterPro" id="IPR014721">
    <property type="entry name" value="Ribsml_uS5_D2-typ_fold_subgr"/>
</dbReference>
<comment type="function">
    <text evidence="1 7">RNaseP catalyzes the removal of the 5'-leader sequence from pre-tRNA to produce the mature 5'-terminus. It can also cleave other RNA substrates such as 4.5S RNA. The protein component plays an auxiliary but essential role in vivo by binding to the 5'-leader sequence and broadening the substrate specificity of the ribozyme.</text>
</comment>
<evidence type="ECO:0000256" key="1">
    <source>
        <dbReference type="ARBA" id="ARBA00002663"/>
    </source>
</evidence>
<dbReference type="PROSITE" id="PS00648">
    <property type="entry name" value="RIBONUCLEASE_P"/>
    <property type="match status" value="1"/>
</dbReference>
<dbReference type="EMBL" id="PCRO01000037">
    <property type="protein sequence ID" value="PIP22608.1"/>
    <property type="molecule type" value="Genomic_DNA"/>
</dbReference>
<sequence>MFWSGEGGRAEKSLQCKLFKNMLANSYRLKKKEFENAFIKGRSFRGDFLFLKFIENKTEGNKIGFIVSKKISNKAVVRNKVKRRLREIIGKRLRGEEVGFKLKKGLDIILTARPGLELKTFLETKNILDDLLSRARILGKEE</sequence>
<dbReference type="Gene3D" id="3.30.230.10">
    <property type="match status" value="1"/>
</dbReference>
<dbReference type="GO" id="GO:0030677">
    <property type="term" value="C:ribonuclease P complex"/>
    <property type="evidence" value="ECO:0007669"/>
    <property type="project" value="TreeGrafter"/>
</dbReference>
<dbReference type="SUPFAM" id="SSF54211">
    <property type="entry name" value="Ribosomal protein S5 domain 2-like"/>
    <property type="match status" value="1"/>
</dbReference>
<keyword evidence="6 7" id="KW-0694">RNA-binding</keyword>
<proteinExistence type="inferred from homology"/>
<organism evidence="9 10">
    <name type="scientific">Candidatus Nealsonbacteria bacterium CG23_combo_of_CG06-09_8_20_14_all_39_17</name>
    <dbReference type="NCBI Taxonomy" id="1974722"/>
    <lineage>
        <taxon>Bacteria</taxon>
        <taxon>Candidatus Nealsoniibacteriota</taxon>
    </lineage>
</organism>
<keyword evidence="4 7" id="KW-0255">Endonuclease</keyword>
<evidence type="ECO:0000313" key="9">
    <source>
        <dbReference type="EMBL" id="PIP22608.1"/>
    </source>
</evidence>
<dbReference type="HAMAP" id="MF_00227">
    <property type="entry name" value="RNase_P"/>
    <property type="match status" value="1"/>
</dbReference>
<comment type="subunit">
    <text evidence="7">Consists of a catalytic RNA component (M1 or rnpB) and a protein subunit.</text>
</comment>
<protein>
    <recommendedName>
        <fullName evidence="7 8">Ribonuclease P protein component</fullName>
        <shortName evidence="7">RNase P protein</shortName>
        <shortName evidence="7">RNaseP protein</shortName>
        <ecNumber evidence="7 8">3.1.26.5</ecNumber>
    </recommendedName>
    <alternativeName>
        <fullName evidence="7">Protein C5</fullName>
    </alternativeName>
</protein>
<accession>A0A2G9YTQ5</accession>
<dbReference type="PANTHER" id="PTHR33992:SF1">
    <property type="entry name" value="RIBONUCLEASE P PROTEIN COMPONENT"/>
    <property type="match status" value="1"/>
</dbReference>
<evidence type="ECO:0000256" key="5">
    <source>
        <dbReference type="ARBA" id="ARBA00022801"/>
    </source>
</evidence>
<dbReference type="Proteomes" id="UP000229976">
    <property type="component" value="Unassembled WGS sequence"/>
</dbReference>
<evidence type="ECO:0000313" key="10">
    <source>
        <dbReference type="Proteomes" id="UP000229976"/>
    </source>
</evidence>
<dbReference type="EC" id="3.1.26.5" evidence="7 8"/>
<dbReference type="GO" id="GO:0000049">
    <property type="term" value="F:tRNA binding"/>
    <property type="evidence" value="ECO:0007669"/>
    <property type="project" value="UniProtKB-UniRule"/>
</dbReference>
<dbReference type="InterPro" id="IPR020568">
    <property type="entry name" value="Ribosomal_Su5_D2-typ_SF"/>
</dbReference>
<dbReference type="GO" id="GO:0004526">
    <property type="term" value="F:ribonuclease P activity"/>
    <property type="evidence" value="ECO:0007669"/>
    <property type="project" value="UniProtKB-UniRule"/>
</dbReference>
<dbReference type="NCBIfam" id="TIGR00188">
    <property type="entry name" value="rnpA"/>
    <property type="match status" value="1"/>
</dbReference>
<evidence type="ECO:0000256" key="3">
    <source>
        <dbReference type="ARBA" id="ARBA00022722"/>
    </source>
</evidence>
<evidence type="ECO:0000256" key="8">
    <source>
        <dbReference type="NCBIfam" id="TIGR00188"/>
    </source>
</evidence>
<evidence type="ECO:0000256" key="4">
    <source>
        <dbReference type="ARBA" id="ARBA00022759"/>
    </source>
</evidence>
<evidence type="ECO:0000256" key="6">
    <source>
        <dbReference type="ARBA" id="ARBA00022884"/>
    </source>
</evidence>
<dbReference type="InterPro" id="IPR020539">
    <property type="entry name" value="RNase_P_CS"/>
</dbReference>
<name>A0A2G9YTQ5_9BACT</name>
<dbReference type="GO" id="GO:0001682">
    <property type="term" value="P:tRNA 5'-leader removal"/>
    <property type="evidence" value="ECO:0007669"/>
    <property type="project" value="UniProtKB-UniRule"/>
</dbReference>
<keyword evidence="5 7" id="KW-0378">Hydrolase</keyword>
<evidence type="ECO:0000256" key="7">
    <source>
        <dbReference type="HAMAP-Rule" id="MF_00227"/>
    </source>
</evidence>
<comment type="similarity">
    <text evidence="7">Belongs to the RnpA family.</text>
</comment>
<keyword evidence="3 7" id="KW-0540">Nuclease</keyword>
<reference evidence="9 10" key="1">
    <citation type="submission" date="2017-09" db="EMBL/GenBank/DDBJ databases">
        <title>Depth-based differentiation of microbial function through sediment-hosted aquifers and enrichment of novel symbionts in the deep terrestrial subsurface.</title>
        <authorList>
            <person name="Probst A.J."/>
            <person name="Ladd B."/>
            <person name="Jarett J.K."/>
            <person name="Geller-Mcgrath D.E."/>
            <person name="Sieber C.M."/>
            <person name="Emerson J.B."/>
            <person name="Anantharaman K."/>
            <person name="Thomas B.C."/>
            <person name="Malmstrom R."/>
            <person name="Stieglmeier M."/>
            <person name="Klingl A."/>
            <person name="Woyke T."/>
            <person name="Ryan C.M."/>
            <person name="Banfield J.F."/>
        </authorList>
    </citation>
    <scope>NUCLEOTIDE SEQUENCE [LARGE SCALE GENOMIC DNA]</scope>
    <source>
        <strain evidence="9">CG23_combo_of_CG06-09_8_20_14_all_39_17</strain>
    </source>
</reference>
<dbReference type="AlphaFoldDB" id="A0A2G9YTQ5"/>
<evidence type="ECO:0000256" key="2">
    <source>
        <dbReference type="ARBA" id="ARBA00022694"/>
    </source>
</evidence>
<comment type="caution">
    <text evidence="9">The sequence shown here is derived from an EMBL/GenBank/DDBJ whole genome shotgun (WGS) entry which is preliminary data.</text>
</comment>
<dbReference type="Pfam" id="PF00825">
    <property type="entry name" value="Ribonuclease_P"/>
    <property type="match status" value="1"/>
</dbReference>
<dbReference type="PANTHER" id="PTHR33992">
    <property type="entry name" value="RIBONUCLEASE P PROTEIN COMPONENT"/>
    <property type="match status" value="1"/>
</dbReference>
<comment type="catalytic activity">
    <reaction evidence="7">
        <text>Endonucleolytic cleavage of RNA, removing 5'-extranucleotides from tRNA precursor.</text>
        <dbReference type="EC" id="3.1.26.5"/>
    </reaction>
</comment>
<gene>
    <name evidence="7 9" type="primary">rnpA</name>
    <name evidence="9" type="ORF">COX37_03130</name>
</gene>
<dbReference type="GO" id="GO:0042781">
    <property type="term" value="F:3'-tRNA processing endoribonuclease activity"/>
    <property type="evidence" value="ECO:0007669"/>
    <property type="project" value="TreeGrafter"/>
</dbReference>
<dbReference type="InterPro" id="IPR000100">
    <property type="entry name" value="RNase_P"/>
</dbReference>
<keyword evidence="2 7" id="KW-0819">tRNA processing</keyword>